<name>A0A3M7SC40_BRAPC</name>
<gene>
    <name evidence="1" type="ORF">BpHYR1_036524</name>
</gene>
<sequence>MFNTFLLSSPLAISTSFDSMPPIIKKLVKIYQFNVKISKIFFCKKRHLLQLKFKKKISIKKLKN</sequence>
<dbReference type="Proteomes" id="UP000276133">
    <property type="component" value="Unassembled WGS sequence"/>
</dbReference>
<protein>
    <submittedName>
        <fullName evidence="1">Uncharacterized protein</fullName>
    </submittedName>
</protein>
<comment type="caution">
    <text evidence="1">The sequence shown here is derived from an EMBL/GenBank/DDBJ whole genome shotgun (WGS) entry which is preliminary data.</text>
</comment>
<proteinExistence type="predicted"/>
<reference evidence="1 2" key="1">
    <citation type="journal article" date="2018" name="Sci. Rep.">
        <title>Genomic signatures of local adaptation to the degree of environmental predictability in rotifers.</title>
        <authorList>
            <person name="Franch-Gras L."/>
            <person name="Hahn C."/>
            <person name="Garcia-Roger E.M."/>
            <person name="Carmona M.J."/>
            <person name="Serra M."/>
            <person name="Gomez A."/>
        </authorList>
    </citation>
    <scope>NUCLEOTIDE SEQUENCE [LARGE SCALE GENOMIC DNA]</scope>
    <source>
        <strain evidence="1">HYR1</strain>
    </source>
</reference>
<dbReference type="EMBL" id="REGN01001646">
    <property type="protein sequence ID" value="RNA33403.1"/>
    <property type="molecule type" value="Genomic_DNA"/>
</dbReference>
<evidence type="ECO:0000313" key="2">
    <source>
        <dbReference type="Proteomes" id="UP000276133"/>
    </source>
</evidence>
<accession>A0A3M7SC40</accession>
<dbReference type="AlphaFoldDB" id="A0A3M7SC40"/>
<organism evidence="1 2">
    <name type="scientific">Brachionus plicatilis</name>
    <name type="common">Marine rotifer</name>
    <name type="synonym">Brachionus muelleri</name>
    <dbReference type="NCBI Taxonomy" id="10195"/>
    <lineage>
        <taxon>Eukaryota</taxon>
        <taxon>Metazoa</taxon>
        <taxon>Spiralia</taxon>
        <taxon>Gnathifera</taxon>
        <taxon>Rotifera</taxon>
        <taxon>Eurotatoria</taxon>
        <taxon>Monogononta</taxon>
        <taxon>Pseudotrocha</taxon>
        <taxon>Ploima</taxon>
        <taxon>Brachionidae</taxon>
        <taxon>Brachionus</taxon>
    </lineage>
</organism>
<keyword evidence="2" id="KW-1185">Reference proteome</keyword>
<evidence type="ECO:0000313" key="1">
    <source>
        <dbReference type="EMBL" id="RNA33403.1"/>
    </source>
</evidence>